<evidence type="ECO:0000313" key="2">
    <source>
        <dbReference type="Proteomes" id="UP000692954"/>
    </source>
</evidence>
<accession>A0A8S1P1G4</accession>
<keyword evidence="2" id="KW-1185">Reference proteome</keyword>
<organism evidence="1 2">
    <name type="scientific">Paramecium sonneborni</name>
    <dbReference type="NCBI Taxonomy" id="65129"/>
    <lineage>
        <taxon>Eukaryota</taxon>
        <taxon>Sar</taxon>
        <taxon>Alveolata</taxon>
        <taxon>Ciliophora</taxon>
        <taxon>Intramacronucleata</taxon>
        <taxon>Oligohymenophorea</taxon>
        <taxon>Peniculida</taxon>
        <taxon>Parameciidae</taxon>
        <taxon>Paramecium</taxon>
    </lineage>
</organism>
<gene>
    <name evidence="1" type="ORF">PSON_ATCC_30995.1.T0660255</name>
</gene>
<dbReference type="Proteomes" id="UP000692954">
    <property type="component" value="Unassembled WGS sequence"/>
</dbReference>
<reference evidence="1" key="1">
    <citation type="submission" date="2021-01" db="EMBL/GenBank/DDBJ databases">
        <authorList>
            <consortium name="Genoscope - CEA"/>
            <person name="William W."/>
        </authorList>
    </citation>
    <scope>NUCLEOTIDE SEQUENCE</scope>
</reference>
<protein>
    <submittedName>
        <fullName evidence="1">Uncharacterized protein</fullName>
    </submittedName>
</protein>
<evidence type="ECO:0000313" key="1">
    <source>
        <dbReference type="EMBL" id="CAD8096603.1"/>
    </source>
</evidence>
<dbReference type="PANTHER" id="PTHR33706">
    <property type="entry name" value="MORN VARIANT REPEAT PROTEIN"/>
    <property type="match status" value="1"/>
</dbReference>
<dbReference type="OrthoDB" id="5981048at2759"/>
<dbReference type="EMBL" id="CAJJDN010000066">
    <property type="protein sequence ID" value="CAD8096603.1"/>
    <property type="molecule type" value="Genomic_DNA"/>
</dbReference>
<name>A0A8S1P1G4_9CILI</name>
<proteinExistence type="predicted"/>
<comment type="caution">
    <text evidence="1">The sequence shown here is derived from an EMBL/GenBank/DDBJ whole genome shotgun (WGS) entry which is preliminary data.</text>
</comment>
<sequence>MGISCSSQLQKSKEVKQTIDQCNGLAFVNVPQNNNINESNYSQEYECLLFDSYQYKWLKVKYQIRIIKDNEIIYFYNGQIIRLIKTCLSLEPKIFNNLEQIQFLEWFGRYGKNQKKVDKWAANWNGYILQKVGGYYTENDQKVGFWKEIVENYCSKVLLFEEGEYHDNLRIGKWKYIYQNKMIGGGSFQFRQKKIGKWVELWENFCDYTQVIQKGEYNIKGMKVGQWDFFYCKWGELEYKQMGGGLYDKEGIKIGKWIELDKGFRNIKQVTCNGKYNVKGIKIGRWDFYYCKWGELEYQQIGGGSYNKEGIKIGKWIELDEGFCGGLYSKQVVYNGEYNMDGIKIDGWEINYDDGHGIYRQIGGGLYDKKGIKISGWIELDECFSSVQCVVYIGEYNTRGIKIDRWDISYDKNGDGRYSQMGGGSYDYQGFKIGRWIELDERFYCKQIVYSGVYNLKGTKVSRWDINYQKNRGGKHKYIGGGQYDKDGIKIGRWTELDEGFYYNKQVVYEGQYDLKGLKISRWDIYYKKIGNGRYKKIGGGSYNKDGTKVGKWVELWEKFCNDAQVTFKGVYNKKGLKTGKWNICQCYQDAEGKYKKIGGGSYDQEENQKKIGRWIELDEGFASQKQVTYIGIYNMKGIKIGTWEEIDIRSKEKFGEAQYDN</sequence>
<dbReference type="AlphaFoldDB" id="A0A8S1P1G4"/>
<dbReference type="PANTHER" id="PTHR33706:SF1">
    <property type="entry name" value="TPR REPEAT PROTEIN"/>
    <property type="match status" value="1"/>
</dbReference>